<evidence type="ECO:0000313" key="4">
    <source>
        <dbReference type="Proteomes" id="UP000239814"/>
    </source>
</evidence>
<accession>A0A2S0KJ49</accession>
<feature type="region of interest" description="Disordered" evidence="1">
    <location>
        <begin position="135"/>
        <end position="163"/>
    </location>
</feature>
<feature type="transmembrane region" description="Helical" evidence="2">
    <location>
        <begin position="21"/>
        <end position="43"/>
    </location>
</feature>
<evidence type="ECO:0000256" key="2">
    <source>
        <dbReference type="SAM" id="Phobius"/>
    </source>
</evidence>
<protein>
    <submittedName>
        <fullName evidence="3">Uncharacterized protein</fullName>
    </submittedName>
</protein>
<sequence>MIEHSPGYVPDPATRPTQVRWAFGLWLLSGLLLVVLGVISLVAEAFQSRWNLGVLAVEVLIGAVGLVYILLARKATCVPQWRGSLAALTFVVVVMVLVLTIGFQSPGLAVVLAVTTIGFAGTVLAYRPKADAWFNGSEAGEQESDAREDGRRDPRDDDPADPR</sequence>
<gene>
    <name evidence="3" type="ORF">C6V83_17005</name>
</gene>
<feature type="transmembrane region" description="Helical" evidence="2">
    <location>
        <begin position="49"/>
        <end position="71"/>
    </location>
</feature>
<evidence type="ECO:0000313" key="3">
    <source>
        <dbReference type="EMBL" id="AVM01704.1"/>
    </source>
</evidence>
<dbReference type="AlphaFoldDB" id="A0A2S0KJ49"/>
<keyword evidence="2" id="KW-0812">Transmembrane</keyword>
<dbReference type="Proteomes" id="UP000239814">
    <property type="component" value="Chromosome"/>
</dbReference>
<proteinExistence type="predicted"/>
<keyword evidence="4" id="KW-1185">Reference proteome</keyword>
<name>A0A2S0KJ49_9ACTN</name>
<keyword evidence="2" id="KW-1133">Transmembrane helix</keyword>
<dbReference type="OrthoDB" id="4578545at2"/>
<feature type="transmembrane region" description="Helical" evidence="2">
    <location>
        <begin position="107"/>
        <end position="126"/>
    </location>
</feature>
<keyword evidence="2" id="KW-0472">Membrane</keyword>
<organism evidence="3 4">
    <name type="scientific">Gordonia iterans</name>
    <dbReference type="NCBI Taxonomy" id="1004901"/>
    <lineage>
        <taxon>Bacteria</taxon>
        <taxon>Bacillati</taxon>
        <taxon>Actinomycetota</taxon>
        <taxon>Actinomycetes</taxon>
        <taxon>Mycobacteriales</taxon>
        <taxon>Gordoniaceae</taxon>
        <taxon>Gordonia</taxon>
    </lineage>
</organism>
<evidence type="ECO:0000256" key="1">
    <source>
        <dbReference type="SAM" id="MobiDB-lite"/>
    </source>
</evidence>
<feature type="compositionally biased region" description="Basic and acidic residues" evidence="1">
    <location>
        <begin position="144"/>
        <end position="163"/>
    </location>
</feature>
<dbReference type="KEGG" id="git:C6V83_17005"/>
<feature type="transmembrane region" description="Helical" evidence="2">
    <location>
        <begin position="83"/>
        <end position="101"/>
    </location>
</feature>
<reference evidence="3 4" key="1">
    <citation type="submission" date="2018-03" db="EMBL/GenBank/DDBJ databases">
        <title>Characteristics and genome of n-alkane degrading marine bacteria Gordonia iterans isolated from crude oil contaminated in Tae-an, South Korea.</title>
        <authorList>
            <person name="Lee S.-S."/>
            <person name="Kim H."/>
        </authorList>
    </citation>
    <scope>NUCLEOTIDE SEQUENCE [LARGE SCALE GENOMIC DNA]</scope>
    <source>
        <strain evidence="3 4">Co17</strain>
    </source>
</reference>
<dbReference type="RefSeq" id="WP_105943407.1">
    <property type="nucleotide sequence ID" value="NZ_CP027433.1"/>
</dbReference>
<dbReference type="EMBL" id="CP027433">
    <property type="protein sequence ID" value="AVM01704.1"/>
    <property type="molecule type" value="Genomic_DNA"/>
</dbReference>